<dbReference type="PANTHER" id="PTHR43775">
    <property type="entry name" value="FATTY ACID SYNTHASE"/>
    <property type="match status" value="1"/>
</dbReference>
<dbReference type="GO" id="GO:0005737">
    <property type="term" value="C:cytoplasm"/>
    <property type="evidence" value="ECO:0007669"/>
    <property type="project" value="TreeGrafter"/>
</dbReference>
<sequence>MLCALAERWVDVLRRGDYDDTDMGAIAYTTGTGRTPMTERLACLVRTTGELREALESWLRGEPAVDVFRGKVPRGVELPDVPAGFGPHDDPTTADRRDWARLLQSWVDGAPVDWDRLHTGRHPRRIALPTYPFRLRRYWVDTTRPANGTNGTNGTPASALHPLVHTNTSDLNEHRYTSHFTGREFFLADHRVPARAGETATASDGRPDAVPVLPAVAYLEMARAAAVQAAGGDEHAWSLESASWLRPLVVDRATDVHTALTTRSGGGLDYEVYAEGDDGARVVFGRGRLRRATAAPAERLDLAALRAQCDGPVLDAETCYARLTGIGMAYGPALRGIERLHTGSRQSMARLKLPAAAARESGYVLHPAMLDAALHATLGLFADEPGTPRTALPYALGELAVPRAVPGTAWAVVRFAEDDHGGAVRRLDLDLCDDDGEVCVRLRGFSVRTADGSGTTADGEPIRPAAQTPEPPSGPDDAYLLDLIEAIGRREMSADEFKRSLA</sequence>
<dbReference type="EMBL" id="LGKG01000214">
    <property type="protein sequence ID" value="KPC58358.1"/>
    <property type="molecule type" value="Genomic_DNA"/>
</dbReference>
<dbReference type="Gene3D" id="3.30.70.3290">
    <property type="match status" value="1"/>
</dbReference>
<protein>
    <recommendedName>
        <fullName evidence="5">PKS/mFAS DH domain-containing protein</fullName>
    </recommendedName>
</protein>
<dbReference type="Pfam" id="PF21089">
    <property type="entry name" value="PKS_DH_N"/>
    <property type="match status" value="1"/>
</dbReference>
<evidence type="ECO:0000256" key="2">
    <source>
        <dbReference type="ARBA" id="ARBA00022553"/>
    </source>
</evidence>
<proteinExistence type="predicted"/>
<comment type="caution">
    <text evidence="6">The sequence shown here is derived from an EMBL/GenBank/DDBJ whole genome shotgun (WGS) entry which is preliminary data.</text>
</comment>
<evidence type="ECO:0000256" key="1">
    <source>
        <dbReference type="ARBA" id="ARBA00022450"/>
    </source>
</evidence>
<dbReference type="InterPro" id="IPR042104">
    <property type="entry name" value="PKS_dehydratase_sf"/>
</dbReference>
<dbReference type="Proteomes" id="UP000037982">
    <property type="component" value="Unassembled WGS sequence"/>
</dbReference>
<reference evidence="7" key="1">
    <citation type="submission" date="2015-07" db="EMBL/GenBank/DDBJ databases">
        <authorList>
            <person name="Ju K.-S."/>
            <person name="Doroghazi J.R."/>
            <person name="Metcalf W.W."/>
        </authorList>
    </citation>
    <scope>NUCLEOTIDE SEQUENCE [LARGE SCALE GENOMIC DNA]</scope>
    <source>
        <strain evidence="7">NRRL ISP-5002</strain>
    </source>
</reference>
<dbReference type="InterPro" id="IPR054514">
    <property type="entry name" value="RhiE-like_linker"/>
</dbReference>
<feature type="region of interest" description="Disordered" evidence="4">
    <location>
        <begin position="450"/>
        <end position="478"/>
    </location>
</feature>
<organism evidence="6 7">
    <name type="scientific">Streptomyces chattanoogensis</name>
    <dbReference type="NCBI Taxonomy" id="66876"/>
    <lineage>
        <taxon>Bacteria</taxon>
        <taxon>Bacillati</taxon>
        <taxon>Actinomycetota</taxon>
        <taxon>Actinomycetes</taxon>
        <taxon>Kitasatosporales</taxon>
        <taxon>Streptomycetaceae</taxon>
        <taxon>Streptomyces</taxon>
    </lineage>
</organism>
<dbReference type="Pfam" id="PF22336">
    <property type="entry name" value="RhiE-like_linker"/>
    <property type="match status" value="1"/>
</dbReference>
<dbReference type="PANTHER" id="PTHR43775:SF37">
    <property type="entry name" value="SI:DKEY-61P9.11"/>
    <property type="match status" value="1"/>
</dbReference>
<feature type="domain" description="PKS/mFAS DH" evidence="5">
    <location>
        <begin position="161"/>
        <end position="456"/>
    </location>
</feature>
<dbReference type="InterPro" id="IPR020807">
    <property type="entry name" value="PKS_DH"/>
</dbReference>
<dbReference type="PATRIC" id="fig|66876.3.peg.8829"/>
<gene>
    <name evidence="6" type="ORF">ADL29_40245</name>
</gene>
<dbReference type="Gene3D" id="3.10.129.110">
    <property type="entry name" value="Polyketide synthase dehydratase"/>
    <property type="match status" value="1"/>
</dbReference>
<feature type="region of interest" description="N-terminal hotdog fold" evidence="3">
    <location>
        <begin position="161"/>
        <end position="296"/>
    </location>
</feature>
<keyword evidence="7" id="KW-1185">Reference proteome</keyword>
<feature type="active site" description="Proton acceptor; for dehydratase activity" evidence="3">
    <location>
        <position position="190"/>
    </location>
</feature>
<dbReference type="GO" id="GO:0005886">
    <property type="term" value="C:plasma membrane"/>
    <property type="evidence" value="ECO:0007669"/>
    <property type="project" value="TreeGrafter"/>
</dbReference>
<dbReference type="SMART" id="SM00826">
    <property type="entry name" value="PKS_DH"/>
    <property type="match status" value="1"/>
</dbReference>
<evidence type="ECO:0000313" key="7">
    <source>
        <dbReference type="Proteomes" id="UP000037982"/>
    </source>
</evidence>
<dbReference type="InterPro" id="IPR049552">
    <property type="entry name" value="PKS_DH_N"/>
</dbReference>
<dbReference type="AlphaFoldDB" id="A0A0N0XQ57"/>
<evidence type="ECO:0000259" key="5">
    <source>
        <dbReference type="PROSITE" id="PS52019"/>
    </source>
</evidence>
<feature type="active site" description="Proton donor; for dehydratase activity" evidence="3">
    <location>
        <position position="371"/>
    </location>
</feature>
<evidence type="ECO:0000256" key="3">
    <source>
        <dbReference type="PROSITE-ProRule" id="PRU01363"/>
    </source>
</evidence>
<accession>A0A0N0XQ57</accession>
<name>A0A0N0XQ57_9ACTN</name>
<keyword evidence="2" id="KW-0597">Phosphoprotein</keyword>
<dbReference type="PROSITE" id="PS52019">
    <property type="entry name" value="PKS_MFAS_DH"/>
    <property type="match status" value="1"/>
</dbReference>
<feature type="region of interest" description="C-terminal hotdog fold" evidence="3">
    <location>
        <begin position="310"/>
        <end position="456"/>
    </location>
</feature>
<dbReference type="GO" id="GO:0006633">
    <property type="term" value="P:fatty acid biosynthetic process"/>
    <property type="evidence" value="ECO:0007669"/>
    <property type="project" value="TreeGrafter"/>
</dbReference>
<dbReference type="Pfam" id="PF14765">
    <property type="entry name" value="PS-DH"/>
    <property type="match status" value="1"/>
</dbReference>
<dbReference type="InterPro" id="IPR050091">
    <property type="entry name" value="PKS_NRPS_Biosynth_Enz"/>
</dbReference>
<evidence type="ECO:0000256" key="4">
    <source>
        <dbReference type="SAM" id="MobiDB-lite"/>
    </source>
</evidence>
<keyword evidence="1" id="KW-0596">Phosphopantetheine</keyword>
<dbReference type="GO" id="GO:0071770">
    <property type="term" value="P:DIM/DIP cell wall layer assembly"/>
    <property type="evidence" value="ECO:0007669"/>
    <property type="project" value="TreeGrafter"/>
</dbReference>
<dbReference type="InterPro" id="IPR049900">
    <property type="entry name" value="PKS_mFAS_DH"/>
</dbReference>
<dbReference type="InterPro" id="IPR049551">
    <property type="entry name" value="PKS_DH_C"/>
</dbReference>
<dbReference type="GO" id="GO:0004312">
    <property type="term" value="F:fatty acid synthase activity"/>
    <property type="evidence" value="ECO:0007669"/>
    <property type="project" value="TreeGrafter"/>
</dbReference>
<evidence type="ECO:0000313" key="6">
    <source>
        <dbReference type="EMBL" id="KPC58358.1"/>
    </source>
</evidence>